<dbReference type="GO" id="GO:0015128">
    <property type="term" value="F:gluconate transmembrane transporter activity"/>
    <property type="evidence" value="ECO:0007669"/>
    <property type="project" value="InterPro"/>
</dbReference>
<feature type="transmembrane region" description="Helical" evidence="1">
    <location>
        <begin position="463"/>
        <end position="485"/>
    </location>
</feature>
<feature type="transmembrane region" description="Helical" evidence="1">
    <location>
        <begin position="132"/>
        <end position="152"/>
    </location>
</feature>
<dbReference type="PANTHER" id="PTHR30354:SF11">
    <property type="entry name" value="PERMEASE"/>
    <property type="match status" value="1"/>
</dbReference>
<feature type="transmembrane region" description="Helical" evidence="1">
    <location>
        <begin position="29"/>
        <end position="48"/>
    </location>
</feature>
<dbReference type="Pfam" id="PF02447">
    <property type="entry name" value="GntP_permease"/>
    <property type="match status" value="2"/>
</dbReference>
<feature type="transmembrane region" description="Helical" evidence="1">
    <location>
        <begin position="6"/>
        <end position="22"/>
    </location>
</feature>
<dbReference type="AlphaFoldDB" id="A0A2T4UPJ9"/>
<evidence type="ECO:0000256" key="1">
    <source>
        <dbReference type="SAM" id="Phobius"/>
    </source>
</evidence>
<feature type="transmembrane region" description="Helical" evidence="1">
    <location>
        <begin position="68"/>
        <end position="89"/>
    </location>
</feature>
<name>A0A2T4UPJ9_9MICO</name>
<feature type="transmembrane region" description="Helical" evidence="1">
    <location>
        <begin position="276"/>
        <end position="296"/>
    </location>
</feature>
<dbReference type="RefSeq" id="WP_107573330.1">
    <property type="nucleotide sequence ID" value="NZ_PZPL01000001.1"/>
</dbReference>
<keyword evidence="1" id="KW-0812">Transmembrane</keyword>
<dbReference type="InterPro" id="IPR003474">
    <property type="entry name" value="Glcn_transporter"/>
</dbReference>
<keyword evidence="1" id="KW-0472">Membrane</keyword>
<gene>
    <name evidence="2" type="ORF">C1I63_00325</name>
</gene>
<dbReference type="GO" id="GO:0005886">
    <property type="term" value="C:plasma membrane"/>
    <property type="evidence" value="ECO:0007669"/>
    <property type="project" value="TreeGrafter"/>
</dbReference>
<dbReference type="EMBL" id="PZPL01000001">
    <property type="protein sequence ID" value="PTL71453.1"/>
    <property type="molecule type" value="Genomic_DNA"/>
</dbReference>
<evidence type="ECO:0000313" key="2">
    <source>
        <dbReference type="EMBL" id="PTL71453.1"/>
    </source>
</evidence>
<sequence length="486" mass="49286">MPEWYTLGVVALVIVVVVVVIVRFRINPVIALALGAAAIGLLTGLGPVDTVSTMSTGFGEVMAEAGILIGWGVLIGAMLNEMGAIVRLVEGLMRVFGRRGIPYALGLSLATYLQTIFVDVLIVIAAPLARRIAPRLGPAGTGIIGVTFAVGLEMGIVMMVPGFAAVALAGLLGVPLGVMMLGGFAVVAPTVVLTILLMSLAFRLGFWDPARDQQVVVRDDDEEAVLAGASGSSGSSGASASAAAPATGTVRTAVGGVPRGPAALRPGAVEERRRPLLLLFAPMLVALLLIASQAVLSVAGAEVPVMQFLGNPIIALLLAVIATGVIGRLAVGTKRIEKAVVKGFQDGGQIFLLTGIGGSLAAVIAQGDLGDVLKGYFSASSFAPLLLVWLMAAVLHIAVGSVTLSAITAAGVIAPVAASLGLDPLLIALAAGSGALFCIHVTSNTFWLLQSFLDQSVRGALKTVTVGVSLASVLALGMTLVLSLFL</sequence>
<feature type="transmembrane region" description="Helical" evidence="1">
    <location>
        <begin position="350"/>
        <end position="367"/>
    </location>
</feature>
<dbReference type="PANTHER" id="PTHR30354">
    <property type="entry name" value="GNT FAMILY GLUCONATE TRANSPORTER"/>
    <property type="match status" value="1"/>
</dbReference>
<feature type="transmembrane region" description="Helical" evidence="1">
    <location>
        <begin position="308"/>
        <end position="330"/>
    </location>
</feature>
<feature type="transmembrane region" description="Helical" evidence="1">
    <location>
        <begin position="101"/>
        <end position="126"/>
    </location>
</feature>
<organism evidence="2 3">
    <name type="scientific">Rathayibacter caricis DSM 15933</name>
    <dbReference type="NCBI Taxonomy" id="1328867"/>
    <lineage>
        <taxon>Bacteria</taxon>
        <taxon>Bacillati</taxon>
        <taxon>Actinomycetota</taxon>
        <taxon>Actinomycetes</taxon>
        <taxon>Micrococcales</taxon>
        <taxon>Microbacteriaceae</taxon>
        <taxon>Rathayibacter</taxon>
    </lineage>
</organism>
<protein>
    <submittedName>
        <fullName evidence="2">Gluconate permease</fullName>
    </submittedName>
</protein>
<feature type="transmembrane region" description="Helical" evidence="1">
    <location>
        <begin position="184"/>
        <end position="206"/>
    </location>
</feature>
<keyword evidence="3" id="KW-1185">Reference proteome</keyword>
<keyword evidence="1" id="KW-1133">Transmembrane helix</keyword>
<accession>A0A2T4UPJ9</accession>
<evidence type="ECO:0000313" key="3">
    <source>
        <dbReference type="Proteomes" id="UP000241085"/>
    </source>
</evidence>
<proteinExistence type="predicted"/>
<comment type="caution">
    <text evidence="2">The sequence shown here is derived from an EMBL/GenBank/DDBJ whole genome shotgun (WGS) entry which is preliminary data.</text>
</comment>
<feature type="transmembrane region" description="Helical" evidence="1">
    <location>
        <begin position="387"/>
        <end position="413"/>
    </location>
</feature>
<feature type="transmembrane region" description="Helical" evidence="1">
    <location>
        <begin position="425"/>
        <end position="443"/>
    </location>
</feature>
<feature type="transmembrane region" description="Helical" evidence="1">
    <location>
        <begin position="159"/>
        <end position="178"/>
    </location>
</feature>
<reference evidence="2 3" key="1">
    <citation type="submission" date="2018-03" db="EMBL/GenBank/DDBJ databases">
        <title>Bacteriophage NCPPB3778 and a type I-E CRISPR drive the evolution of the US Biological Select Agent, Rathayibacter toxicus.</title>
        <authorList>
            <person name="Davis E.W.II."/>
            <person name="Tabima J.F."/>
            <person name="Weisberg A.J."/>
            <person name="Dantas Lopes L."/>
            <person name="Wiseman M.S."/>
            <person name="Wiseman M.S."/>
            <person name="Pupko T."/>
            <person name="Belcher M.S."/>
            <person name="Sechler A.J."/>
            <person name="Tancos M.A."/>
            <person name="Schroeder B.K."/>
            <person name="Murray T.D."/>
            <person name="Luster D.G."/>
            <person name="Schneider W.L."/>
            <person name="Rogers E."/>
            <person name="Andreote F.D."/>
            <person name="Grunwald N.J."/>
            <person name="Putnam M.L."/>
            <person name="Chang J.H."/>
        </authorList>
    </citation>
    <scope>NUCLEOTIDE SEQUENCE [LARGE SCALE GENOMIC DNA]</scope>
    <source>
        <strain evidence="2 3">DSM 15933</strain>
    </source>
</reference>
<dbReference type="Proteomes" id="UP000241085">
    <property type="component" value="Unassembled WGS sequence"/>
</dbReference>